<reference evidence="6 7" key="1">
    <citation type="submission" date="2022-12" db="EMBL/GenBank/DDBJ databases">
        <title>Chromosome-level genome of Tegillarca granosa.</title>
        <authorList>
            <person name="Kim J."/>
        </authorList>
    </citation>
    <scope>NUCLEOTIDE SEQUENCE [LARGE SCALE GENOMIC DNA]</scope>
    <source>
        <strain evidence="6">Teg-2019</strain>
        <tissue evidence="6">Adductor muscle</tissue>
    </source>
</reference>
<dbReference type="PANTHER" id="PTHR21215">
    <property type="entry name" value="LD36024P"/>
    <property type="match status" value="1"/>
</dbReference>
<dbReference type="Gene3D" id="1.20.140.150">
    <property type="match status" value="1"/>
</dbReference>
<evidence type="ECO:0000256" key="5">
    <source>
        <dbReference type="SAM" id="Phobius"/>
    </source>
</evidence>
<evidence type="ECO:0000313" key="7">
    <source>
        <dbReference type="Proteomes" id="UP001217089"/>
    </source>
</evidence>
<dbReference type="Pfam" id="PF13903">
    <property type="entry name" value="Claudin_2"/>
    <property type="match status" value="1"/>
</dbReference>
<evidence type="ECO:0000256" key="2">
    <source>
        <dbReference type="ARBA" id="ARBA00022692"/>
    </source>
</evidence>
<dbReference type="EMBL" id="JARBDR010000214">
    <property type="protein sequence ID" value="KAJ8318568.1"/>
    <property type="molecule type" value="Genomic_DNA"/>
</dbReference>
<organism evidence="6 7">
    <name type="scientific">Tegillarca granosa</name>
    <name type="common">Malaysian cockle</name>
    <name type="synonym">Anadara granosa</name>
    <dbReference type="NCBI Taxonomy" id="220873"/>
    <lineage>
        <taxon>Eukaryota</taxon>
        <taxon>Metazoa</taxon>
        <taxon>Spiralia</taxon>
        <taxon>Lophotrochozoa</taxon>
        <taxon>Mollusca</taxon>
        <taxon>Bivalvia</taxon>
        <taxon>Autobranchia</taxon>
        <taxon>Pteriomorphia</taxon>
        <taxon>Arcoida</taxon>
        <taxon>Arcoidea</taxon>
        <taxon>Arcidae</taxon>
        <taxon>Tegillarca</taxon>
    </lineage>
</organism>
<comment type="subcellular location">
    <subcellularLocation>
        <location evidence="1">Membrane</location>
        <topology evidence="1">Multi-pass membrane protein</topology>
    </subcellularLocation>
</comment>
<keyword evidence="3 5" id="KW-1133">Transmembrane helix</keyword>
<protein>
    <submittedName>
        <fullName evidence="6">Uncharacterized protein</fullName>
    </submittedName>
</protein>
<sequence>MNSATMGTSTCGTVMLVLATILGPIVVVFLSVSFATDHWLKFEVDRKKYATDDITSHTKSKTDIALARIAHTRNRGIFRECYPTNDTEFLARAPNVVDSYCFNIQYDIPEKTNLDYSTDYIARIHLMRCHLAFFIVAIVVFLLAYIFGLVLCCWRQSKWAYIAGLCAYIAAFSTAAAIAFFHGAEYLERNKINDAGQIYFYNQWPGAIQRNTERYYGWSYALGWTGMVLAAFTATFYSLAGCYIGGERYEDREHLEKGRGRDYMDLSYPMALDGPHPEHYYGHPRGRTNARTLSV</sequence>
<evidence type="ECO:0000313" key="6">
    <source>
        <dbReference type="EMBL" id="KAJ8318568.1"/>
    </source>
</evidence>
<evidence type="ECO:0000256" key="4">
    <source>
        <dbReference type="ARBA" id="ARBA00023136"/>
    </source>
</evidence>
<proteinExistence type="predicted"/>
<feature type="transmembrane region" description="Helical" evidence="5">
    <location>
        <begin position="221"/>
        <end position="244"/>
    </location>
</feature>
<comment type="caution">
    <text evidence="6">The sequence shown here is derived from an EMBL/GenBank/DDBJ whole genome shotgun (WGS) entry which is preliminary data.</text>
</comment>
<feature type="transmembrane region" description="Helical" evidence="5">
    <location>
        <begin position="12"/>
        <end position="35"/>
    </location>
</feature>
<keyword evidence="4 5" id="KW-0472">Membrane</keyword>
<dbReference type="Proteomes" id="UP001217089">
    <property type="component" value="Unassembled WGS sequence"/>
</dbReference>
<name>A0ABQ9FS93_TEGGR</name>
<feature type="transmembrane region" description="Helical" evidence="5">
    <location>
        <begin position="159"/>
        <end position="181"/>
    </location>
</feature>
<feature type="transmembrane region" description="Helical" evidence="5">
    <location>
        <begin position="131"/>
        <end position="152"/>
    </location>
</feature>
<keyword evidence="2 5" id="KW-0812">Transmembrane</keyword>
<gene>
    <name evidence="6" type="ORF">KUTeg_003659</name>
</gene>
<accession>A0ABQ9FS93</accession>
<dbReference type="InterPro" id="IPR004031">
    <property type="entry name" value="PMP22/EMP/MP20/Claudin"/>
</dbReference>
<keyword evidence="7" id="KW-1185">Reference proteome</keyword>
<evidence type="ECO:0000256" key="3">
    <source>
        <dbReference type="ARBA" id="ARBA00022989"/>
    </source>
</evidence>
<dbReference type="PANTHER" id="PTHR21215:SF0">
    <property type="entry name" value="LD36024P"/>
    <property type="match status" value="1"/>
</dbReference>
<evidence type="ECO:0000256" key="1">
    <source>
        <dbReference type="ARBA" id="ARBA00004141"/>
    </source>
</evidence>